<dbReference type="InterPro" id="IPR023214">
    <property type="entry name" value="HAD_sf"/>
</dbReference>
<keyword evidence="5 12" id="KW-0547">Nucleotide-binding</keyword>
<dbReference type="Pfam" id="PF00702">
    <property type="entry name" value="Hydrolase"/>
    <property type="match status" value="1"/>
</dbReference>
<evidence type="ECO:0000259" key="13">
    <source>
        <dbReference type="PROSITE" id="PS50846"/>
    </source>
</evidence>
<evidence type="ECO:0000256" key="11">
    <source>
        <dbReference type="ARBA" id="ARBA00047308"/>
    </source>
</evidence>
<evidence type="ECO:0000256" key="5">
    <source>
        <dbReference type="ARBA" id="ARBA00022741"/>
    </source>
</evidence>
<dbReference type="SUPFAM" id="SSF55008">
    <property type="entry name" value="HMA, heavy metal-associated domain"/>
    <property type="match status" value="1"/>
</dbReference>
<feature type="transmembrane region" description="Helical" evidence="12">
    <location>
        <begin position="369"/>
        <end position="394"/>
    </location>
</feature>
<evidence type="ECO:0000256" key="8">
    <source>
        <dbReference type="ARBA" id="ARBA00022989"/>
    </source>
</evidence>
<dbReference type="PANTHER" id="PTHR48085:SF5">
    <property type="entry name" value="CADMIUM_ZINC-TRANSPORTING ATPASE HMA4-RELATED"/>
    <property type="match status" value="1"/>
</dbReference>
<dbReference type="GO" id="GO:0005524">
    <property type="term" value="F:ATP binding"/>
    <property type="evidence" value="ECO:0007669"/>
    <property type="project" value="UniProtKB-UniRule"/>
</dbReference>
<dbReference type="SUPFAM" id="SSF81653">
    <property type="entry name" value="Calcium ATPase, transduction domain A"/>
    <property type="match status" value="1"/>
</dbReference>
<dbReference type="AlphaFoldDB" id="A0A1M6I8N2"/>
<dbReference type="SFLD" id="SFLDF00027">
    <property type="entry name" value="p-type_atpase"/>
    <property type="match status" value="1"/>
</dbReference>
<dbReference type="InterPro" id="IPR051014">
    <property type="entry name" value="Cation_Transport_ATPase_IB"/>
</dbReference>
<evidence type="ECO:0000313" key="14">
    <source>
        <dbReference type="EMBL" id="SHJ30782.1"/>
    </source>
</evidence>
<evidence type="ECO:0000256" key="3">
    <source>
        <dbReference type="ARBA" id="ARBA00022692"/>
    </source>
</evidence>
<dbReference type="InterPro" id="IPR027256">
    <property type="entry name" value="P-typ_ATPase_IB"/>
</dbReference>
<comment type="subcellular location">
    <subcellularLocation>
        <location evidence="12">Cell membrane</location>
    </subcellularLocation>
    <subcellularLocation>
        <location evidence="1">Membrane</location>
        <topology evidence="1">Multi-pass membrane protein</topology>
    </subcellularLocation>
</comment>
<evidence type="ECO:0000256" key="6">
    <source>
        <dbReference type="ARBA" id="ARBA00022840"/>
    </source>
</evidence>
<dbReference type="OrthoDB" id="9759222at2"/>
<dbReference type="Gene3D" id="3.40.50.1000">
    <property type="entry name" value="HAD superfamily/HAD-like"/>
    <property type="match status" value="1"/>
</dbReference>
<dbReference type="InterPro" id="IPR023298">
    <property type="entry name" value="ATPase_P-typ_TM_dom_sf"/>
</dbReference>
<feature type="transmembrane region" description="Helical" evidence="12">
    <location>
        <begin position="702"/>
        <end position="720"/>
    </location>
</feature>
<evidence type="ECO:0000256" key="9">
    <source>
        <dbReference type="ARBA" id="ARBA00023136"/>
    </source>
</evidence>
<dbReference type="Pfam" id="PF00403">
    <property type="entry name" value="HMA"/>
    <property type="match status" value="1"/>
</dbReference>
<evidence type="ECO:0000256" key="2">
    <source>
        <dbReference type="ARBA" id="ARBA00006024"/>
    </source>
</evidence>
<proteinExistence type="inferred from homology"/>
<dbReference type="SFLD" id="SFLDS00003">
    <property type="entry name" value="Haloacid_Dehalogenase"/>
    <property type="match status" value="1"/>
</dbReference>
<dbReference type="EC" id="7.2.2.12" evidence="10"/>
<dbReference type="RefSeq" id="WP_084091984.1">
    <property type="nucleotide sequence ID" value="NZ_FQZT01000006.1"/>
</dbReference>
<name>A0A1M6I8N2_MALRU</name>
<dbReference type="CDD" id="cd00371">
    <property type="entry name" value="HMA"/>
    <property type="match status" value="1"/>
</dbReference>
<dbReference type="EMBL" id="FQZT01000006">
    <property type="protein sequence ID" value="SHJ30782.1"/>
    <property type="molecule type" value="Genomic_DNA"/>
</dbReference>
<organism evidence="14 15">
    <name type="scientific">Malonomonas rubra DSM 5091</name>
    <dbReference type="NCBI Taxonomy" id="1122189"/>
    <lineage>
        <taxon>Bacteria</taxon>
        <taxon>Pseudomonadati</taxon>
        <taxon>Thermodesulfobacteriota</taxon>
        <taxon>Desulfuromonadia</taxon>
        <taxon>Desulfuromonadales</taxon>
        <taxon>Geopsychrobacteraceae</taxon>
        <taxon>Malonomonas</taxon>
    </lineage>
</organism>
<dbReference type="InterPro" id="IPR036412">
    <property type="entry name" value="HAD-like_sf"/>
</dbReference>
<dbReference type="Gene3D" id="3.30.70.100">
    <property type="match status" value="1"/>
</dbReference>
<reference evidence="14 15" key="1">
    <citation type="submission" date="2016-11" db="EMBL/GenBank/DDBJ databases">
        <authorList>
            <person name="Jaros S."/>
            <person name="Januszkiewicz K."/>
            <person name="Wedrychowicz H."/>
        </authorList>
    </citation>
    <scope>NUCLEOTIDE SEQUENCE [LARGE SCALE GENOMIC DNA]</scope>
    <source>
        <strain evidence="14 15">DSM 5091</strain>
    </source>
</reference>
<dbReference type="InterPro" id="IPR036163">
    <property type="entry name" value="HMA_dom_sf"/>
</dbReference>
<keyword evidence="3 12" id="KW-0812">Transmembrane</keyword>
<feature type="transmembrane region" description="Helical" evidence="12">
    <location>
        <begin position="117"/>
        <end position="133"/>
    </location>
</feature>
<dbReference type="GO" id="GO:0016887">
    <property type="term" value="F:ATP hydrolysis activity"/>
    <property type="evidence" value="ECO:0007669"/>
    <property type="project" value="InterPro"/>
</dbReference>
<evidence type="ECO:0000256" key="4">
    <source>
        <dbReference type="ARBA" id="ARBA00022723"/>
    </source>
</evidence>
<dbReference type="Gene3D" id="3.40.1110.10">
    <property type="entry name" value="Calcium-transporting ATPase, cytoplasmic domain N"/>
    <property type="match status" value="1"/>
</dbReference>
<dbReference type="GO" id="GO:0015086">
    <property type="term" value="F:cadmium ion transmembrane transporter activity"/>
    <property type="evidence" value="ECO:0007669"/>
    <property type="project" value="TreeGrafter"/>
</dbReference>
<dbReference type="PANTHER" id="PTHR48085">
    <property type="entry name" value="CADMIUM/ZINC-TRANSPORTING ATPASE HMA2-RELATED"/>
    <property type="match status" value="1"/>
</dbReference>
<dbReference type="SUPFAM" id="SSF56784">
    <property type="entry name" value="HAD-like"/>
    <property type="match status" value="1"/>
</dbReference>
<keyword evidence="7" id="KW-1278">Translocase</keyword>
<dbReference type="InterPro" id="IPR018303">
    <property type="entry name" value="ATPase_P-typ_P_site"/>
</dbReference>
<keyword evidence="4 12" id="KW-0479">Metal-binding</keyword>
<keyword evidence="8 12" id="KW-1133">Transmembrane helix</keyword>
<dbReference type="PROSITE" id="PS00154">
    <property type="entry name" value="ATPASE_E1_E2"/>
    <property type="match status" value="1"/>
</dbReference>
<dbReference type="PRINTS" id="PR00119">
    <property type="entry name" value="CATATPASE"/>
</dbReference>
<dbReference type="Gene3D" id="2.70.150.10">
    <property type="entry name" value="Calcium-transporting ATPase, cytoplasmic transduction domain A"/>
    <property type="match status" value="1"/>
</dbReference>
<feature type="transmembrane region" description="Helical" evidence="12">
    <location>
        <begin position="343"/>
        <end position="363"/>
    </location>
</feature>
<dbReference type="NCBIfam" id="TIGR01494">
    <property type="entry name" value="ATPase_P-type"/>
    <property type="match status" value="1"/>
</dbReference>
<dbReference type="Proteomes" id="UP000184171">
    <property type="component" value="Unassembled WGS sequence"/>
</dbReference>
<dbReference type="PROSITE" id="PS50846">
    <property type="entry name" value="HMA_2"/>
    <property type="match status" value="1"/>
</dbReference>
<feature type="domain" description="HMA" evidence="13">
    <location>
        <begin position="30"/>
        <end position="97"/>
    </location>
</feature>
<dbReference type="InterPro" id="IPR044492">
    <property type="entry name" value="P_typ_ATPase_HD_dom"/>
</dbReference>
<dbReference type="NCBIfam" id="TIGR01525">
    <property type="entry name" value="ATPase-IB_hvy"/>
    <property type="match status" value="1"/>
</dbReference>
<dbReference type="InterPro" id="IPR023299">
    <property type="entry name" value="ATPase_P-typ_cyto_dom_N"/>
</dbReference>
<evidence type="ECO:0000256" key="10">
    <source>
        <dbReference type="ARBA" id="ARBA00039097"/>
    </source>
</evidence>
<dbReference type="GO" id="GO:0016463">
    <property type="term" value="F:P-type zinc transporter activity"/>
    <property type="evidence" value="ECO:0007669"/>
    <property type="project" value="UniProtKB-EC"/>
</dbReference>
<keyword evidence="6 12" id="KW-0067">ATP-binding</keyword>
<keyword evidence="12" id="KW-1003">Cell membrane</keyword>
<keyword evidence="15" id="KW-1185">Reference proteome</keyword>
<dbReference type="SUPFAM" id="SSF81665">
    <property type="entry name" value="Calcium ATPase, transmembrane domain M"/>
    <property type="match status" value="1"/>
</dbReference>
<dbReference type="InterPro" id="IPR059000">
    <property type="entry name" value="ATPase_P-type_domA"/>
</dbReference>
<evidence type="ECO:0000256" key="1">
    <source>
        <dbReference type="ARBA" id="ARBA00004141"/>
    </source>
</evidence>
<dbReference type="Pfam" id="PF00122">
    <property type="entry name" value="E1-E2_ATPase"/>
    <property type="match status" value="1"/>
</dbReference>
<dbReference type="SFLD" id="SFLDG00002">
    <property type="entry name" value="C1.7:_P-type_atpase_like"/>
    <property type="match status" value="1"/>
</dbReference>
<protein>
    <recommendedName>
        <fullName evidence="10">P-type Zn(2+) transporter</fullName>
        <ecNumber evidence="10">7.2.2.12</ecNumber>
    </recommendedName>
</protein>
<dbReference type="STRING" id="1122189.SAMN02745165_02061"/>
<evidence type="ECO:0000313" key="15">
    <source>
        <dbReference type="Proteomes" id="UP000184171"/>
    </source>
</evidence>
<dbReference type="GO" id="GO:0046872">
    <property type="term" value="F:metal ion binding"/>
    <property type="evidence" value="ECO:0007669"/>
    <property type="project" value="UniProtKB-KW"/>
</dbReference>
<feature type="transmembrane region" description="Helical" evidence="12">
    <location>
        <begin position="174"/>
        <end position="202"/>
    </location>
</feature>
<dbReference type="PRINTS" id="PR00941">
    <property type="entry name" value="CDATPASE"/>
</dbReference>
<accession>A0A1M6I8N2</accession>
<feature type="transmembrane region" description="Helical" evidence="12">
    <location>
        <begin position="677"/>
        <end position="696"/>
    </location>
</feature>
<comment type="similarity">
    <text evidence="2 12">Belongs to the cation transport ATPase (P-type) (TC 3.A.3) family. Type IB subfamily.</text>
</comment>
<dbReference type="GO" id="GO:0005886">
    <property type="term" value="C:plasma membrane"/>
    <property type="evidence" value="ECO:0007669"/>
    <property type="project" value="UniProtKB-SubCell"/>
</dbReference>
<gene>
    <name evidence="14" type="ORF">SAMN02745165_02061</name>
</gene>
<dbReference type="NCBIfam" id="TIGR01512">
    <property type="entry name" value="ATPase-IB2_Cd"/>
    <property type="match status" value="1"/>
</dbReference>
<dbReference type="InterPro" id="IPR008250">
    <property type="entry name" value="ATPase_P-typ_transduc_dom_A_sf"/>
</dbReference>
<dbReference type="InterPro" id="IPR001757">
    <property type="entry name" value="P_typ_ATPase"/>
</dbReference>
<evidence type="ECO:0000256" key="12">
    <source>
        <dbReference type="RuleBase" id="RU362081"/>
    </source>
</evidence>
<comment type="catalytic activity">
    <reaction evidence="11">
        <text>Zn(2+)(in) + ATP + H2O = Zn(2+)(out) + ADP + phosphate + H(+)</text>
        <dbReference type="Rhea" id="RHEA:20621"/>
        <dbReference type="ChEBI" id="CHEBI:15377"/>
        <dbReference type="ChEBI" id="CHEBI:15378"/>
        <dbReference type="ChEBI" id="CHEBI:29105"/>
        <dbReference type="ChEBI" id="CHEBI:30616"/>
        <dbReference type="ChEBI" id="CHEBI:43474"/>
        <dbReference type="ChEBI" id="CHEBI:456216"/>
        <dbReference type="EC" id="7.2.2.12"/>
    </reaction>
</comment>
<dbReference type="InterPro" id="IPR006121">
    <property type="entry name" value="HMA_dom"/>
</dbReference>
<evidence type="ECO:0000256" key="7">
    <source>
        <dbReference type="ARBA" id="ARBA00022967"/>
    </source>
</evidence>
<keyword evidence="9 12" id="KW-0472">Membrane</keyword>
<sequence>MSEHSTCGSQCCCAHAAGDDCRIDNPLTSASCRFSLQGLGCASCAGKIEAAVQELPHVSEAYLNFTAGSLRVDSPQPCHQLLREVREIVERFEPGVAVRPWAEAKVEEPGSRIKNQIIRLSIGAALFILAFLVDSYISSTAAVVCFLASYAITGGSVLWAAQNNLRRGGWFDEHFLMSIATVGALFLGEYAEAVAVMIFYLLGEIVQGRAVDHSRREISALLNIRPDSANLLEGHQVRVVPPEEISIGQMILVRPGERVPLDGIIVEGESLLDSSALTGESRPRRLTVGDEVLAGLINNTSSLTLRVVKLSAESSLTRVIELVEQASEKKANTERFITRFARIYTPAVVLIAALIALLPPIFVGSWGDWFYRALIFLVVSCPCALLISIPLGFFGGIGRASKQGILVKGGNYLEALAQTESVVFDKTGTLTEGVFDLQKIFPANGFSADEVLELAALAEIDSNHPIAESIRSAHTKKLSRSRLKGLQEIAGFGISVQIDERSVLLGQRKLLEQEGIDVPEAEEIGSPVFLAVGGKYAGALIISDRLREGSAAAVAALRKMGVRKVRMLSGDRQQEAARIADELQLDGWKAELLPEQKLTALENYQQKCRHGRLVMVGDGINDAPVLARADIGVAMGGLGSDAAIEAADVVLMTDEPGKLAEAIETARLTRRIVWQNISLAFVAKCAVMLLGLFGLATIWQAIFADVGVALLAVLNAVRIIKV</sequence>